<gene>
    <name evidence="1" type="ORF">HNQ03_002551</name>
</gene>
<name>A0A8J8G8V7_9FLAO</name>
<dbReference type="AlphaFoldDB" id="A0A8J8G8V7"/>
<keyword evidence="2" id="KW-1185">Reference proteome</keyword>
<protein>
    <submittedName>
        <fullName evidence="1">Uncharacterized protein</fullName>
    </submittedName>
</protein>
<evidence type="ECO:0000313" key="2">
    <source>
        <dbReference type="Proteomes" id="UP000610746"/>
    </source>
</evidence>
<proteinExistence type="predicted"/>
<dbReference type="EMBL" id="JABSNO010000021">
    <property type="protein sequence ID" value="NRS93461.1"/>
    <property type="molecule type" value="Genomic_DNA"/>
</dbReference>
<reference evidence="1" key="1">
    <citation type="submission" date="2020-05" db="EMBL/GenBank/DDBJ databases">
        <title>Genomic Encyclopedia of Type Strains, Phase IV (KMG-V): Genome sequencing to study the core and pangenomes of soil and plant-associated prokaryotes.</title>
        <authorList>
            <person name="Whitman W."/>
        </authorList>
    </citation>
    <scope>NUCLEOTIDE SEQUENCE</scope>
    <source>
        <strain evidence="1">16F</strain>
    </source>
</reference>
<comment type="caution">
    <text evidence="1">The sequence shown here is derived from an EMBL/GenBank/DDBJ whole genome shotgun (WGS) entry which is preliminary data.</text>
</comment>
<accession>A0A8J8G8V7</accession>
<organism evidence="1 2">
    <name type="scientific">Frigoriflavimonas asaccharolytica</name>
    <dbReference type="NCBI Taxonomy" id="2735899"/>
    <lineage>
        <taxon>Bacteria</taxon>
        <taxon>Pseudomonadati</taxon>
        <taxon>Bacteroidota</taxon>
        <taxon>Flavobacteriia</taxon>
        <taxon>Flavobacteriales</taxon>
        <taxon>Weeksellaceae</taxon>
        <taxon>Frigoriflavimonas</taxon>
    </lineage>
</organism>
<sequence>MLQVFIELIPIISTLYKYNIFKRKKEKLK</sequence>
<dbReference type="Proteomes" id="UP000610746">
    <property type="component" value="Unassembled WGS sequence"/>
</dbReference>
<evidence type="ECO:0000313" key="1">
    <source>
        <dbReference type="EMBL" id="NRS93461.1"/>
    </source>
</evidence>